<dbReference type="GeneID" id="28980066"/>
<gene>
    <name evidence="11" type="ORF">CC85DRAFT_131623</name>
</gene>
<evidence type="ECO:0000256" key="9">
    <source>
        <dbReference type="SAM" id="Phobius"/>
    </source>
</evidence>
<evidence type="ECO:0000256" key="3">
    <source>
        <dbReference type="ARBA" id="ARBA00022801"/>
    </source>
</evidence>
<dbReference type="RefSeq" id="XP_018277479.1">
    <property type="nucleotide sequence ID" value="XM_018419463.1"/>
</dbReference>
<dbReference type="STRING" id="879819.A0A0J0XIU5"/>
<dbReference type="Gene3D" id="1.20.144.10">
    <property type="entry name" value="Phosphatidic acid phosphatase type 2/haloperoxidase"/>
    <property type="match status" value="1"/>
</dbReference>
<reference evidence="11 12" key="1">
    <citation type="submission" date="2015-03" db="EMBL/GenBank/DDBJ databases">
        <title>Genomics and transcriptomics of the oil-accumulating basidiomycete yeast T. oleaginosus allow insights into substrate utilization and the diverse evolutionary trajectories of mating systems in fungi.</title>
        <authorList>
            <consortium name="DOE Joint Genome Institute"/>
            <person name="Kourist R."/>
            <person name="Kracht O."/>
            <person name="Bracharz F."/>
            <person name="Lipzen A."/>
            <person name="Nolan M."/>
            <person name="Ohm R."/>
            <person name="Grigoriev I."/>
            <person name="Sun S."/>
            <person name="Heitman J."/>
            <person name="Bruck T."/>
            <person name="Nowrousian M."/>
        </authorList>
    </citation>
    <scope>NUCLEOTIDE SEQUENCE [LARGE SCALE GENOMIC DNA]</scope>
    <source>
        <strain evidence="11 12">IBC0246</strain>
    </source>
</reference>
<dbReference type="PANTHER" id="PTHR14969">
    <property type="entry name" value="SPHINGOSINE-1-PHOSPHATE PHOSPHOHYDROLASE"/>
    <property type="match status" value="1"/>
</dbReference>
<feature type="compositionally biased region" description="Basic and acidic residues" evidence="8">
    <location>
        <begin position="469"/>
        <end position="481"/>
    </location>
</feature>
<comment type="subcellular location">
    <subcellularLocation>
        <location evidence="1">Endoplasmic reticulum membrane</location>
        <topology evidence="1">Multi-pass membrane protein</topology>
    </subcellularLocation>
</comment>
<feature type="transmembrane region" description="Helical" evidence="9">
    <location>
        <begin position="137"/>
        <end position="156"/>
    </location>
</feature>
<dbReference type="Pfam" id="PF01569">
    <property type="entry name" value="PAP2"/>
    <property type="match status" value="1"/>
</dbReference>
<feature type="transmembrane region" description="Helical" evidence="9">
    <location>
        <begin position="239"/>
        <end position="263"/>
    </location>
</feature>
<feature type="compositionally biased region" description="Low complexity" evidence="8">
    <location>
        <begin position="450"/>
        <end position="468"/>
    </location>
</feature>
<feature type="transmembrane region" description="Helical" evidence="9">
    <location>
        <begin position="205"/>
        <end position="227"/>
    </location>
</feature>
<feature type="transmembrane region" description="Helical" evidence="9">
    <location>
        <begin position="329"/>
        <end position="354"/>
    </location>
</feature>
<dbReference type="GO" id="GO:0005789">
    <property type="term" value="C:endoplasmic reticulum membrane"/>
    <property type="evidence" value="ECO:0007669"/>
    <property type="project" value="UniProtKB-SubCell"/>
</dbReference>
<evidence type="ECO:0000313" key="12">
    <source>
        <dbReference type="Proteomes" id="UP000053611"/>
    </source>
</evidence>
<dbReference type="InterPro" id="IPR000326">
    <property type="entry name" value="PAP2/HPO"/>
</dbReference>
<dbReference type="AlphaFoldDB" id="A0A0J0XIU5"/>
<feature type="transmembrane region" description="Helical" evidence="9">
    <location>
        <begin position="114"/>
        <end position="131"/>
    </location>
</feature>
<protein>
    <submittedName>
        <fullName evidence="11">PAP2-domain-containing protein</fullName>
    </submittedName>
</protein>
<evidence type="ECO:0000313" key="11">
    <source>
        <dbReference type="EMBL" id="KLT40988.1"/>
    </source>
</evidence>
<evidence type="ECO:0000256" key="2">
    <source>
        <dbReference type="ARBA" id="ARBA00022692"/>
    </source>
</evidence>
<keyword evidence="4" id="KW-0256">Endoplasmic reticulum</keyword>
<dbReference type="EMBL" id="KQ087225">
    <property type="protein sequence ID" value="KLT40988.1"/>
    <property type="molecule type" value="Genomic_DNA"/>
</dbReference>
<evidence type="ECO:0000256" key="1">
    <source>
        <dbReference type="ARBA" id="ARBA00004477"/>
    </source>
</evidence>
<dbReference type="SMART" id="SM00014">
    <property type="entry name" value="acidPPc"/>
    <property type="match status" value="1"/>
</dbReference>
<dbReference type="Proteomes" id="UP000053611">
    <property type="component" value="Unassembled WGS sequence"/>
</dbReference>
<feature type="transmembrane region" description="Helical" evidence="9">
    <location>
        <begin position="269"/>
        <end position="287"/>
    </location>
</feature>
<keyword evidence="12" id="KW-1185">Reference proteome</keyword>
<keyword evidence="6 9" id="KW-0472">Membrane</keyword>
<organism evidence="11 12">
    <name type="scientific">Cutaneotrichosporon oleaginosum</name>
    <dbReference type="NCBI Taxonomy" id="879819"/>
    <lineage>
        <taxon>Eukaryota</taxon>
        <taxon>Fungi</taxon>
        <taxon>Dikarya</taxon>
        <taxon>Basidiomycota</taxon>
        <taxon>Agaricomycotina</taxon>
        <taxon>Tremellomycetes</taxon>
        <taxon>Trichosporonales</taxon>
        <taxon>Trichosporonaceae</taxon>
        <taxon>Cutaneotrichosporon</taxon>
    </lineage>
</organism>
<dbReference type="PANTHER" id="PTHR14969:SF28">
    <property type="entry name" value="DIHYDROSPHINGOSINE 1-PHOSPHATE PHOSPHATASE LCB3-RELATED"/>
    <property type="match status" value="1"/>
</dbReference>
<feature type="transmembrane region" description="Helical" evidence="9">
    <location>
        <begin position="500"/>
        <end position="521"/>
    </location>
</feature>
<keyword evidence="2 9" id="KW-0812">Transmembrane</keyword>
<evidence type="ECO:0000256" key="5">
    <source>
        <dbReference type="ARBA" id="ARBA00022989"/>
    </source>
</evidence>
<evidence type="ECO:0000256" key="4">
    <source>
        <dbReference type="ARBA" id="ARBA00022824"/>
    </source>
</evidence>
<feature type="transmembrane region" description="Helical" evidence="9">
    <location>
        <begin position="299"/>
        <end position="317"/>
    </location>
</feature>
<dbReference type="OrthoDB" id="301434at2759"/>
<feature type="region of interest" description="Disordered" evidence="8">
    <location>
        <begin position="448"/>
        <end position="490"/>
    </location>
</feature>
<sequence>MSTAEAESQPKRVYIEAGLQPDSVYAAALSPWRDSLRRSLVASLNAESEWIASVQREYRSKGRDKFFFWSAVFGSESAITKPTRTCGKLSSTSHRSLLYPSSPPLRYPMALTEAHTFFTAFLPLLFFLGHADKARGLVFIVGLGIYFSCVVKDIVCSPRPYAPPVTRLSVSTHHREYGFPSSHSTNSISIALFLGQWLWEQHDSAGSMAVVLGWIGLAFYFVSVAGGRIYTGMHSLPDIIGGTLLGTLCWIIWVVLGSSISAWVESGSLSVPIIMVPLTLGLVHYHPETPDDCPCFEDAIAILAVILGVTMGWLLSIREPQFAPSATVWRYGVVWAVPAVVLRVVLGIGTIFLWRLVMKKTLLTILPPAFRLFSKVLDVPLPTRKFYLPATNYNEAQTPIRPIPSFAELGHLRDASPGSPSPLTSPLHITRSPSPLKLEKEALRTRLRHNASNGNGSTSGSDSGYSPSLEKELAMAEERKGSRGRKRPTPHYDAEVLTKVVVYTGIGLLASAIIPACFPSIEGALGLP</sequence>
<evidence type="ECO:0000256" key="7">
    <source>
        <dbReference type="ARBA" id="ARBA00038324"/>
    </source>
</evidence>
<evidence type="ECO:0000256" key="6">
    <source>
        <dbReference type="ARBA" id="ARBA00023136"/>
    </source>
</evidence>
<feature type="domain" description="Phosphatidic acid phosphatase type 2/haloperoxidase" evidence="10">
    <location>
        <begin position="134"/>
        <end position="254"/>
    </location>
</feature>
<name>A0A0J0XIU5_9TREE</name>
<accession>A0A0J0XIU5</accession>
<proteinExistence type="inferred from homology"/>
<evidence type="ECO:0000259" key="10">
    <source>
        <dbReference type="SMART" id="SM00014"/>
    </source>
</evidence>
<evidence type="ECO:0000256" key="8">
    <source>
        <dbReference type="SAM" id="MobiDB-lite"/>
    </source>
</evidence>
<dbReference type="SUPFAM" id="SSF48317">
    <property type="entry name" value="Acid phosphatase/Vanadium-dependent haloperoxidase"/>
    <property type="match status" value="1"/>
</dbReference>
<dbReference type="CDD" id="cd03388">
    <property type="entry name" value="PAP2_SPPase1"/>
    <property type="match status" value="1"/>
</dbReference>
<keyword evidence="3" id="KW-0378">Hydrolase</keyword>
<keyword evidence="5 9" id="KW-1133">Transmembrane helix</keyword>
<comment type="similarity">
    <text evidence="7">Belongs to the type 2 lipid phosphate phosphatase family.</text>
</comment>
<dbReference type="GO" id="GO:0042392">
    <property type="term" value="F:sphingosine-1-phosphate phosphatase activity"/>
    <property type="evidence" value="ECO:0007669"/>
    <property type="project" value="TreeGrafter"/>
</dbReference>
<dbReference type="InterPro" id="IPR036938">
    <property type="entry name" value="PAP2/HPO_sf"/>
</dbReference>